<evidence type="ECO:0000259" key="6">
    <source>
        <dbReference type="PROSITE" id="PS51123"/>
    </source>
</evidence>
<evidence type="ECO:0000256" key="5">
    <source>
        <dbReference type="SAM" id="SignalP"/>
    </source>
</evidence>
<evidence type="ECO:0000256" key="4">
    <source>
        <dbReference type="PROSITE-ProRule" id="PRU00473"/>
    </source>
</evidence>
<comment type="subcellular location">
    <subcellularLocation>
        <location evidence="1">Cell outer membrane</location>
    </subcellularLocation>
</comment>
<dbReference type="EMBL" id="CP151406">
    <property type="protein sequence ID" value="WZJ20091.1"/>
    <property type="molecule type" value="Genomic_DNA"/>
</dbReference>
<protein>
    <submittedName>
        <fullName evidence="7">OmpA family protein</fullName>
    </submittedName>
</protein>
<keyword evidence="8" id="KW-1185">Reference proteome</keyword>
<proteinExistence type="predicted"/>
<gene>
    <name evidence="7" type="ORF">AADV58_08955</name>
</gene>
<dbReference type="PROSITE" id="PS51257">
    <property type="entry name" value="PROKAR_LIPOPROTEIN"/>
    <property type="match status" value="1"/>
</dbReference>
<dbReference type="RefSeq" id="WP_341742936.1">
    <property type="nucleotide sequence ID" value="NZ_CP151406.1"/>
</dbReference>
<dbReference type="PROSITE" id="PS51123">
    <property type="entry name" value="OMPA_2"/>
    <property type="match status" value="1"/>
</dbReference>
<evidence type="ECO:0000256" key="1">
    <source>
        <dbReference type="ARBA" id="ARBA00004442"/>
    </source>
</evidence>
<evidence type="ECO:0000256" key="3">
    <source>
        <dbReference type="ARBA" id="ARBA00023237"/>
    </source>
</evidence>
<dbReference type="Proteomes" id="UP001479520">
    <property type="component" value="Chromosome"/>
</dbReference>
<sequence length="167" mass="18354">MRYLAISLSFLLLAGCASQEVFDAPQAATAEVAPAKPVQSSEKKAREPSEAEIMAAINTDNSIFFPPSGVTVDEASRQRLLRHATRLKETPGLQVTLVGHTDHLGSPSYNLAIAEQRINAVQAILRAQRIPVTQIRRQVVGSEEVSINCKSAECRRKMRRVELVFSE</sequence>
<dbReference type="PANTHER" id="PTHR30329">
    <property type="entry name" value="STATOR ELEMENT OF FLAGELLAR MOTOR COMPLEX"/>
    <property type="match status" value="1"/>
</dbReference>
<evidence type="ECO:0000313" key="8">
    <source>
        <dbReference type="Proteomes" id="UP001479520"/>
    </source>
</evidence>
<keyword evidence="3" id="KW-0998">Cell outer membrane</keyword>
<dbReference type="InterPro" id="IPR036737">
    <property type="entry name" value="OmpA-like_sf"/>
</dbReference>
<dbReference type="InterPro" id="IPR006665">
    <property type="entry name" value="OmpA-like"/>
</dbReference>
<dbReference type="InterPro" id="IPR050330">
    <property type="entry name" value="Bact_OuterMem_StrucFunc"/>
</dbReference>
<evidence type="ECO:0000256" key="2">
    <source>
        <dbReference type="ARBA" id="ARBA00023136"/>
    </source>
</evidence>
<dbReference type="PRINTS" id="PR01021">
    <property type="entry name" value="OMPADOMAIN"/>
</dbReference>
<accession>A0ABZ2XFP4</accession>
<evidence type="ECO:0000313" key="7">
    <source>
        <dbReference type="EMBL" id="WZJ20091.1"/>
    </source>
</evidence>
<organism evidence="7 8">
    <name type="scientific">Azonexus hydrophilus</name>
    <dbReference type="NCBI Taxonomy" id="418702"/>
    <lineage>
        <taxon>Bacteria</taxon>
        <taxon>Pseudomonadati</taxon>
        <taxon>Pseudomonadota</taxon>
        <taxon>Betaproteobacteria</taxon>
        <taxon>Rhodocyclales</taxon>
        <taxon>Azonexaceae</taxon>
        <taxon>Azonexus</taxon>
    </lineage>
</organism>
<name>A0ABZ2XFP4_9RHOO</name>
<keyword evidence="2 4" id="KW-0472">Membrane</keyword>
<feature type="signal peptide" evidence="5">
    <location>
        <begin position="1"/>
        <end position="23"/>
    </location>
</feature>
<dbReference type="CDD" id="cd07185">
    <property type="entry name" value="OmpA_C-like"/>
    <property type="match status" value="1"/>
</dbReference>
<dbReference type="SUPFAM" id="SSF103088">
    <property type="entry name" value="OmpA-like"/>
    <property type="match status" value="1"/>
</dbReference>
<dbReference type="InterPro" id="IPR006664">
    <property type="entry name" value="OMP_bac"/>
</dbReference>
<dbReference type="Gene3D" id="3.30.1330.60">
    <property type="entry name" value="OmpA-like domain"/>
    <property type="match status" value="1"/>
</dbReference>
<keyword evidence="5" id="KW-0732">Signal</keyword>
<dbReference type="PANTHER" id="PTHR30329:SF21">
    <property type="entry name" value="LIPOPROTEIN YIAD-RELATED"/>
    <property type="match status" value="1"/>
</dbReference>
<reference evidence="7 8" key="1">
    <citation type="submission" date="2024-04" db="EMBL/GenBank/DDBJ databases">
        <title>Dissimilatory iodate-reducing microorganisms contribute to the enrichment of iodine in groundwater.</title>
        <authorList>
            <person name="Jiang Z."/>
        </authorList>
    </citation>
    <scope>NUCLEOTIDE SEQUENCE [LARGE SCALE GENOMIC DNA]</scope>
    <source>
        <strain evidence="7 8">NCP973</strain>
    </source>
</reference>
<dbReference type="Pfam" id="PF00691">
    <property type="entry name" value="OmpA"/>
    <property type="match status" value="1"/>
</dbReference>
<feature type="domain" description="OmpA-like" evidence="6">
    <location>
        <begin position="52"/>
        <end position="167"/>
    </location>
</feature>
<feature type="chain" id="PRO_5046763968" evidence="5">
    <location>
        <begin position="24"/>
        <end position="167"/>
    </location>
</feature>